<name>A0A2K3MRP6_TRIPR</name>
<proteinExistence type="predicted"/>
<gene>
    <name evidence="1" type="ORF">L195_g016644</name>
</gene>
<dbReference type="ExpressionAtlas" id="A0A2K3MRP6">
    <property type="expression patterns" value="baseline"/>
</dbReference>
<evidence type="ECO:0000313" key="1">
    <source>
        <dbReference type="EMBL" id="PNX93490.1"/>
    </source>
</evidence>
<dbReference type="Proteomes" id="UP000236291">
    <property type="component" value="Unassembled WGS sequence"/>
</dbReference>
<accession>A0A2K3MRP6</accession>
<reference evidence="1 2" key="1">
    <citation type="journal article" date="2014" name="Am. J. Bot.">
        <title>Genome assembly and annotation for red clover (Trifolium pratense; Fabaceae).</title>
        <authorList>
            <person name="Istvanek J."/>
            <person name="Jaros M."/>
            <person name="Krenek A."/>
            <person name="Repkova J."/>
        </authorList>
    </citation>
    <scope>NUCLEOTIDE SEQUENCE [LARGE SCALE GENOMIC DNA]</scope>
    <source>
        <strain evidence="2">cv. Tatra</strain>
        <tissue evidence="1">Young leaves</tissue>
    </source>
</reference>
<dbReference type="AlphaFoldDB" id="A0A2K3MRP6"/>
<organism evidence="1 2">
    <name type="scientific">Trifolium pratense</name>
    <name type="common">Red clover</name>
    <dbReference type="NCBI Taxonomy" id="57577"/>
    <lineage>
        <taxon>Eukaryota</taxon>
        <taxon>Viridiplantae</taxon>
        <taxon>Streptophyta</taxon>
        <taxon>Embryophyta</taxon>
        <taxon>Tracheophyta</taxon>
        <taxon>Spermatophyta</taxon>
        <taxon>Magnoliopsida</taxon>
        <taxon>eudicotyledons</taxon>
        <taxon>Gunneridae</taxon>
        <taxon>Pentapetalae</taxon>
        <taxon>rosids</taxon>
        <taxon>fabids</taxon>
        <taxon>Fabales</taxon>
        <taxon>Fabaceae</taxon>
        <taxon>Papilionoideae</taxon>
        <taxon>50 kb inversion clade</taxon>
        <taxon>NPAAA clade</taxon>
        <taxon>Hologalegina</taxon>
        <taxon>IRL clade</taxon>
        <taxon>Trifolieae</taxon>
        <taxon>Trifolium</taxon>
    </lineage>
</organism>
<dbReference type="EMBL" id="ASHM01011555">
    <property type="protein sequence ID" value="PNX93490.1"/>
    <property type="molecule type" value="Genomic_DNA"/>
</dbReference>
<evidence type="ECO:0000313" key="2">
    <source>
        <dbReference type="Proteomes" id="UP000236291"/>
    </source>
</evidence>
<comment type="caution">
    <text evidence="1">The sequence shown here is derived from an EMBL/GenBank/DDBJ whole genome shotgun (WGS) entry which is preliminary data.</text>
</comment>
<reference evidence="1 2" key="2">
    <citation type="journal article" date="2017" name="Front. Plant Sci.">
        <title>Gene Classification and Mining of Molecular Markers Useful in Red Clover (Trifolium pratense) Breeding.</title>
        <authorList>
            <person name="Istvanek J."/>
            <person name="Dluhosova J."/>
            <person name="Dluhos P."/>
            <person name="Patkova L."/>
            <person name="Nedelnik J."/>
            <person name="Repkova J."/>
        </authorList>
    </citation>
    <scope>NUCLEOTIDE SEQUENCE [LARGE SCALE GENOMIC DNA]</scope>
    <source>
        <strain evidence="2">cv. Tatra</strain>
        <tissue evidence="1">Young leaves</tissue>
    </source>
</reference>
<protein>
    <submittedName>
        <fullName evidence="1">Uncharacterized protein</fullName>
    </submittedName>
</protein>
<dbReference type="Gene3D" id="3.40.50.1460">
    <property type="match status" value="1"/>
</dbReference>
<sequence>MVKKCLLEYRRYEEKDVVLWTDEAPMGVFADSDATTTYITEKMIVSHLLTLVKDGYLSPGDTILFFLSGHKAFRVEPSVIIGKHKDERLSCLRASSLDHVIQSVSNGVHLTMAINSCGSLVMIRWSQFQFRFVEAPFLLHRHAAS</sequence>